<organism evidence="1 3">
    <name type="scientific">Oribacterium sinus</name>
    <dbReference type="NCBI Taxonomy" id="237576"/>
    <lineage>
        <taxon>Bacteria</taxon>
        <taxon>Bacillati</taxon>
        <taxon>Bacillota</taxon>
        <taxon>Clostridia</taxon>
        <taxon>Lachnospirales</taxon>
        <taxon>Lachnospiraceae</taxon>
        <taxon>Oribacterium</taxon>
    </lineage>
</organism>
<proteinExistence type="predicted"/>
<dbReference type="EMBL" id="JACHHH010000005">
    <property type="protein sequence ID" value="MBB6041149.1"/>
    <property type="molecule type" value="Genomic_DNA"/>
</dbReference>
<evidence type="ECO:0000313" key="1">
    <source>
        <dbReference type="EMBL" id="MBB6041149.1"/>
    </source>
</evidence>
<dbReference type="Proteomes" id="UP000522163">
    <property type="component" value="Unassembled WGS sequence"/>
</dbReference>
<reference evidence="1 3" key="2">
    <citation type="submission" date="2020-08" db="EMBL/GenBank/DDBJ databases">
        <title>Genomic Encyclopedia of Type Strains, Phase IV (KMG-IV): sequencing the most valuable type-strain genomes for metagenomic binning, comparative biology and taxonomic classification.</title>
        <authorList>
            <person name="Goeker M."/>
        </authorList>
    </citation>
    <scope>NUCLEOTIDE SEQUENCE [LARGE SCALE GENOMIC DNA]</scope>
    <source>
        <strain evidence="1 3">DSM 17245</strain>
    </source>
</reference>
<evidence type="ECO:0008006" key="4">
    <source>
        <dbReference type="Google" id="ProtNLM"/>
    </source>
</evidence>
<dbReference type="GeneID" id="85014667"/>
<dbReference type="AlphaFoldDB" id="A0A7W9W2Q3"/>
<reference evidence="2" key="1">
    <citation type="submission" date="2020-04" db="EMBL/GenBank/DDBJ databases">
        <title>Deep metagenomics examines the oral microbiome during advanced dental caries in children, revealing novel taxa and co-occurrences with host molecules.</title>
        <authorList>
            <person name="Baker J.L."/>
            <person name="Morton J.T."/>
            <person name="Dinis M."/>
            <person name="Alvarez R."/>
            <person name="Tran N.C."/>
            <person name="Knight R."/>
            <person name="Edlund A."/>
        </authorList>
    </citation>
    <scope>NUCLEOTIDE SEQUENCE</scope>
    <source>
        <strain evidence="2">JCVI_38_bin.19</strain>
    </source>
</reference>
<evidence type="ECO:0000313" key="2">
    <source>
        <dbReference type="EMBL" id="MBF1272202.1"/>
    </source>
</evidence>
<protein>
    <recommendedName>
        <fullName evidence="4">Molecular chaperone Hsp90</fullName>
    </recommendedName>
</protein>
<sequence>MTREALKQEVERFLEAYSLCPEGKAAAQAYLEAFGTEHEQEKAKALIQEIKEDIIGIDDLIAFAESEAGKAFFGEEGAKNTAAAAKEAKAKGEDTCICPACQSGKILLANEREIIG</sequence>
<accession>A0A7W9W2Q3</accession>
<gene>
    <name evidence="1" type="ORF">HNQ46_001126</name>
    <name evidence="2" type="ORF">HXM90_02095</name>
</gene>
<comment type="caution">
    <text evidence="1">The sequence shown here is derived from an EMBL/GenBank/DDBJ whole genome shotgun (WGS) entry which is preliminary data.</text>
</comment>
<dbReference type="RefSeq" id="WP_183683717.1">
    <property type="nucleotide sequence ID" value="NZ_CAUQIH010000037.1"/>
</dbReference>
<name>A0A7W9W2Q3_9FIRM</name>
<evidence type="ECO:0000313" key="3">
    <source>
        <dbReference type="Proteomes" id="UP000522163"/>
    </source>
</evidence>
<dbReference type="EMBL" id="JABZRA010000016">
    <property type="protein sequence ID" value="MBF1272202.1"/>
    <property type="molecule type" value="Genomic_DNA"/>
</dbReference>
<dbReference type="Proteomes" id="UP000775770">
    <property type="component" value="Unassembled WGS sequence"/>
</dbReference>